<reference evidence="1" key="1">
    <citation type="submission" date="2023-04" db="EMBL/GenBank/DDBJ databases">
        <title>A chromosome-level genome assembly of the parasitoid wasp Eretmocerus hayati.</title>
        <authorList>
            <person name="Zhong Y."/>
            <person name="Liu S."/>
            <person name="Liu Y."/>
        </authorList>
    </citation>
    <scope>NUCLEOTIDE SEQUENCE</scope>
    <source>
        <strain evidence="1">ZJU_SS_LIU_2023</strain>
    </source>
</reference>
<keyword evidence="2" id="KW-1185">Reference proteome</keyword>
<organism evidence="1 2">
    <name type="scientific">Eretmocerus hayati</name>
    <dbReference type="NCBI Taxonomy" id="131215"/>
    <lineage>
        <taxon>Eukaryota</taxon>
        <taxon>Metazoa</taxon>
        <taxon>Ecdysozoa</taxon>
        <taxon>Arthropoda</taxon>
        <taxon>Hexapoda</taxon>
        <taxon>Insecta</taxon>
        <taxon>Pterygota</taxon>
        <taxon>Neoptera</taxon>
        <taxon>Endopterygota</taxon>
        <taxon>Hymenoptera</taxon>
        <taxon>Apocrita</taxon>
        <taxon>Proctotrupomorpha</taxon>
        <taxon>Chalcidoidea</taxon>
        <taxon>Aphelinidae</taxon>
        <taxon>Aphelininae</taxon>
        <taxon>Eretmocerus</taxon>
    </lineage>
</organism>
<sequence length="182" mass="20432">MLPLRPRPTKTTQQRAENARKQSISGSSSTTSGAPPKRGKRNGSKTEPPERSPNMSGGQGDLDGSTIAKRLRIRKRGGRTQDLNPGLSRETMQSSSDSSTPSEESEDMDESEAPLVPQKNKSFFRDLLDKNEGSNHMNHHLSDQTPRKREILIHQRKRGHSSSLHRLKFQLTLRSRIQHTMS</sequence>
<comment type="caution">
    <text evidence="1">The sequence shown here is derived from an EMBL/GenBank/DDBJ whole genome shotgun (WGS) entry which is preliminary data.</text>
</comment>
<dbReference type="Proteomes" id="UP001239111">
    <property type="component" value="Chromosome 1"/>
</dbReference>
<evidence type="ECO:0000313" key="1">
    <source>
        <dbReference type="EMBL" id="KAJ8684566.1"/>
    </source>
</evidence>
<accession>A0ACC2PP36</accession>
<dbReference type="EMBL" id="CM056741">
    <property type="protein sequence ID" value="KAJ8684566.1"/>
    <property type="molecule type" value="Genomic_DNA"/>
</dbReference>
<gene>
    <name evidence="1" type="ORF">QAD02_020358</name>
</gene>
<name>A0ACC2PP36_9HYME</name>
<proteinExistence type="predicted"/>
<evidence type="ECO:0000313" key="2">
    <source>
        <dbReference type="Proteomes" id="UP001239111"/>
    </source>
</evidence>
<protein>
    <submittedName>
        <fullName evidence="1">Uncharacterized protein</fullName>
    </submittedName>
</protein>